<dbReference type="OrthoDB" id="3405422at2"/>
<dbReference type="Pfam" id="PF10935">
    <property type="entry name" value="DUF2637"/>
    <property type="match status" value="1"/>
</dbReference>
<feature type="transmembrane region" description="Helical" evidence="2">
    <location>
        <begin position="21"/>
        <end position="38"/>
    </location>
</feature>
<keyword evidence="4" id="KW-1185">Reference proteome</keyword>
<reference evidence="4" key="1">
    <citation type="submission" date="2016-06" db="EMBL/GenBank/DDBJ databases">
        <authorList>
            <person name="Varghese N."/>
            <person name="Submissions Spin"/>
        </authorList>
    </citation>
    <scope>NUCLEOTIDE SEQUENCE [LARGE SCALE GENOMIC DNA]</scope>
    <source>
        <strain evidence="4">DSM 43903</strain>
    </source>
</reference>
<name>A0A1C6VWJ6_9ACTN</name>
<evidence type="ECO:0000313" key="4">
    <source>
        <dbReference type="Proteomes" id="UP000199001"/>
    </source>
</evidence>
<dbReference type="EMBL" id="FMHZ01000002">
    <property type="protein sequence ID" value="SCL70592.1"/>
    <property type="molecule type" value="Genomic_DNA"/>
</dbReference>
<dbReference type="InterPro" id="IPR021235">
    <property type="entry name" value="DUF2637"/>
</dbReference>
<evidence type="ECO:0000313" key="3">
    <source>
        <dbReference type="EMBL" id="SCL70592.1"/>
    </source>
</evidence>
<sequence>MVHVEKVDVPERPSRGAWASVWLAFSAGIAASLAANIAHAGAGAVARAVAGWAPLALLLCSEVMTRVPPPRHTWLRRVQIASTVIVAGVAALASYRHMKGLALEYGEDGLTASTLPLSVDGLVVVASIGLVVLSQQRREADAAERAAALARAAEREAFLASVAAAPVPPPPVPVPKPGPEPVPPAAVPECEPVPRADEPEHVPVPLPDPEPEPLPLPPDPEPVPQSARVPLPSLDVVVPPEPWPAQQPVPPPDPVPPDTADENAAARKVWRDSLAAGEPLTGKALGDRFKRSERWGRNRIKEARGELQAEQEAGGGVAGETDQQEARVPVGAGVE</sequence>
<feature type="compositionally biased region" description="Pro residues" evidence="1">
    <location>
        <begin position="239"/>
        <end position="257"/>
    </location>
</feature>
<evidence type="ECO:0008006" key="5">
    <source>
        <dbReference type="Google" id="ProtNLM"/>
    </source>
</evidence>
<evidence type="ECO:0000256" key="2">
    <source>
        <dbReference type="SAM" id="Phobius"/>
    </source>
</evidence>
<keyword evidence="2" id="KW-1133">Transmembrane helix</keyword>
<dbReference type="AlphaFoldDB" id="A0A1C6VWJ6"/>
<protein>
    <recommendedName>
        <fullName evidence="5">DUF2637 domain-containing protein</fullName>
    </recommendedName>
</protein>
<keyword evidence="2" id="KW-0472">Membrane</keyword>
<gene>
    <name evidence="3" type="ORF">GA0070606_5447</name>
</gene>
<feature type="compositionally biased region" description="Basic and acidic residues" evidence="1">
    <location>
        <begin position="192"/>
        <end position="201"/>
    </location>
</feature>
<keyword evidence="2" id="KW-0812">Transmembrane</keyword>
<feature type="compositionally biased region" description="Pro residues" evidence="1">
    <location>
        <begin position="202"/>
        <end position="223"/>
    </location>
</feature>
<feature type="transmembrane region" description="Helical" evidence="2">
    <location>
        <begin position="115"/>
        <end position="133"/>
    </location>
</feature>
<organism evidence="3 4">
    <name type="scientific">Micromonospora citrea</name>
    <dbReference type="NCBI Taxonomy" id="47855"/>
    <lineage>
        <taxon>Bacteria</taxon>
        <taxon>Bacillati</taxon>
        <taxon>Actinomycetota</taxon>
        <taxon>Actinomycetes</taxon>
        <taxon>Micromonosporales</taxon>
        <taxon>Micromonosporaceae</taxon>
        <taxon>Micromonospora</taxon>
    </lineage>
</organism>
<feature type="compositionally biased region" description="Pro residues" evidence="1">
    <location>
        <begin position="174"/>
        <end position="186"/>
    </location>
</feature>
<proteinExistence type="predicted"/>
<feature type="region of interest" description="Disordered" evidence="1">
    <location>
        <begin position="302"/>
        <end position="335"/>
    </location>
</feature>
<evidence type="ECO:0000256" key="1">
    <source>
        <dbReference type="SAM" id="MobiDB-lite"/>
    </source>
</evidence>
<dbReference type="Proteomes" id="UP000199001">
    <property type="component" value="Unassembled WGS sequence"/>
</dbReference>
<dbReference type="RefSeq" id="WP_141721843.1">
    <property type="nucleotide sequence ID" value="NZ_FMHZ01000002.1"/>
</dbReference>
<feature type="transmembrane region" description="Helical" evidence="2">
    <location>
        <begin position="77"/>
        <end position="95"/>
    </location>
</feature>
<accession>A0A1C6VWJ6</accession>
<dbReference type="STRING" id="47855.GA0070606_5447"/>
<feature type="region of interest" description="Disordered" evidence="1">
    <location>
        <begin position="174"/>
        <end position="266"/>
    </location>
</feature>
<feature type="compositionally biased region" description="Low complexity" evidence="1">
    <location>
        <begin position="229"/>
        <end position="238"/>
    </location>
</feature>